<name>A0A1Q6DUM0_METT1</name>
<dbReference type="Pfam" id="PF00072">
    <property type="entry name" value="Response_reg"/>
    <property type="match status" value="1"/>
</dbReference>
<dbReference type="Gene3D" id="3.40.50.2300">
    <property type="match status" value="1"/>
</dbReference>
<evidence type="ECO:0000259" key="4">
    <source>
        <dbReference type="PROSITE" id="PS50110"/>
    </source>
</evidence>
<reference evidence="5" key="1">
    <citation type="submission" date="2016-12" db="EMBL/GenBank/DDBJ databases">
        <title>Discovery of methanogenic haloarchaea.</title>
        <authorList>
            <person name="Sorokin D.Y."/>
            <person name="Makarova K.S."/>
            <person name="Abbas B."/>
            <person name="Ferrer M."/>
            <person name="Golyshin P.N."/>
        </authorList>
    </citation>
    <scope>NUCLEOTIDE SEQUENCE [LARGE SCALE GENOMIC DNA]</scope>
    <source>
        <strain evidence="5">HMET1</strain>
    </source>
</reference>
<evidence type="ECO:0000256" key="1">
    <source>
        <dbReference type="ARBA" id="ARBA00022553"/>
    </source>
</evidence>
<dbReference type="GO" id="GO:0000160">
    <property type="term" value="P:phosphorelay signal transduction system"/>
    <property type="evidence" value="ECO:0007669"/>
    <property type="project" value="InterPro"/>
</dbReference>
<dbReference type="SMART" id="SM00448">
    <property type="entry name" value="REC"/>
    <property type="match status" value="1"/>
</dbReference>
<keyword evidence="6" id="KW-1185">Reference proteome</keyword>
<protein>
    <submittedName>
        <fullName evidence="5">Rec domain CheY</fullName>
    </submittedName>
</protein>
<keyword evidence="3" id="KW-0175">Coiled coil</keyword>
<dbReference type="CDD" id="cd17574">
    <property type="entry name" value="REC_OmpR"/>
    <property type="match status" value="1"/>
</dbReference>
<dbReference type="AlphaFoldDB" id="A0A1Q6DUM0"/>
<dbReference type="InterPro" id="IPR001789">
    <property type="entry name" value="Sig_transdc_resp-reg_receiver"/>
</dbReference>
<dbReference type="Pfam" id="PF08663">
    <property type="entry name" value="HalX"/>
    <property type="match status" value="1"/>
</dbReference>
<feature type="domain" description="Response regulatory" evidence="4">
    <location>
        <begin position="8"/>
        <end position="119"/>
    </location>
</feature>
<accession>A0A1Q6DUM0</accession>
<gene>
    <name evidence="5" type="ORF">BTN85_0554</name>
</gene>
<organism evidence="5 6">
    <name type="scientific">Methanohalarchaeum thermophilum</name>
    <dbReference type="NCBI Taxonomy" id="1903181"/>
    <lineage>
        <taxon>Archaea</taxon>
        <taxon>Methanobacteriati</taxon>
        <taxon>Methanobacteriota</taxon>
        <taxon>Methanonatronarchaeia</taxon>
        <taxon>Methanonatronarchaeales</taxon>
        <taxon>Methanonatronarchaeaceae</taxon>
        <taxon>Candidatus Methanohalarchaeum</taxon>
    </lineage>
</organism>
<evidence type="ECO:0000313" key="6">
    <source>
        <dbReference type="Proteomes" id="UP000185744"/>
    </source>
</evidence>
<evidence type="ECO:0000256" key="3">
    <source>
        <dbReference type="SAM" id="Coils"/>
    </source>
</evidence>
<dbReference type="InterPro" id="IPR013971">
    <property type="entry name" value="HalX_domain"/>
</dbReference>
<feature type="modified residue" description="4-aspartylphosphate" evidence="2">
    <location>
        <position position="55"/>
    </location>
</feature>
<keyword evidence="1 2" id="KW-0597">Phosphoprotein</keyword>
<sequence>MMSGTEKKLMVVEDDPDERELYRQILKDEYDVTKAAGGEEALEEIDSSYDLILLDRKMPDLHGDKVLKKIRNNSRTAQIPVIMLTALDANLDIIDMEFDDYINKPVSADDLRDIVKKTLSYTRYNKVLDRYFSLINKKEALVGSLNQSKLEGSDEYQELQEEIEETRRELDQELDKIMEDIPVEDLSGFEKFLENLL</sequence>
<evidence type="ECO:0000256" key="2">
    <source>
        <dbReference type="PROSITE-ProRule" id="PRU00169"/>
    </source>
</evidence>
<evidence type="ECO:0000313" key="5">
    <source>
        <dbReference type="EMBL" id="OKY78069.1"/>
    </source>
</evidence>
<dbReference type="EMBL" id="MSDW01000001">
    <property type="protein sequence ID" value="OKY78069.1"/>
    <property type="molecule type" value="Genomic_DNA"/>
</dbReference>
<comment type="caution">
    <text evidence="5">The sequence shown here is derived from an EMBL/GenBank/DDBJ whole genome shotgun (WGS) entry which is preliminary data.</text>
</comment>
<dbReference type="STRING" id="1903181.BTN85_0554"/>
<dbReference type="InterPro" id="IPR050595">
    <property type="entry name" value="Bact_response_regulator"/>
</dbReference>
<dbReference type="PANTHER" id="PTHR44591:SF3">
    <property type="entry name" value="RESPONSE REGULATORY DOMAIN-CONTAINING PROTEIN"/>
    <property type="match status" value="1"/>
</dbReference>
<feature type="coiled-coil region" evidence="3">
    <location>
        <begin position="149"/>
        <end position="180"/>
    </location>
</feature>
<dbReference type="InParanoid" id="A0A1Q6DUM0"/>
<dbReference type="PROSITE" id="PS50110">
    <property type="entry name" value="RESPONSE_REGULATORY"/>
    <property type="match status" value="1"/>
</dbReference>
<dbReference type="SUPFAM" id="SSF52172">
    <property type="entry name" value="CheY-like"/>
    <property type="match status" value="1"/>
</dbReference>
<dbReference type="InterPro" id="IPR011006">
    <property type="entry name" value="CheY-like_superfamily"/>
</dbReference>
<dbReference type="PANTHER" id="PTHR44591">
    <property type="entry name" value="STRESS RESPONSE REGULATOR PROTEIN 1"/>
    <property type="match status" value="1"/>
</dbReference>
<dbReference type="Proteomes" id="UP000185744">
    <property type="component" value="Unassembled WGS sequence"/>
</dbReference>
<proteinExistence type="predicted"/>